<comment type="caution">
    <text evidence="7">The sequence shown here is derived from an EMBL/GenBank/DDBJ whole genome shotgun (WGS) entry which is preliminary data.</text>
</comment>
<organism evidence="7 8">
    <name type="scientific">Belliella alkalica</name>
    <dbReference type="NCBI Taxonomy" id="1730871"/>
    <lineage>
        <taxon>Bacteria</taxon>
        <taxon>Pseudomonadati</taxon>
        <taxon>Bacteroidota</taxon>
        <taxon>Cytophagia</taxon>
        <taxon>Cytophagales</taxon>
        <taxon>Cyclobacteriaceae</taxon>
        <taxon>Belliella</taxon>
    </lineage>
</organism>
<gene>
    <name evidence="7" type="ORF">MM213_00045</name>
</gene>
<feature type="transmembrane region" description="Helical" evidence="5">
    <location>
        <begin position="67"/>
        <end position="89"/>
    </location>
</feature>
<proteinExistence type="predicted"/>
<keyword evidence="3 5" id="KW-1133">Transmembrane helix</keyword>
<evidence type="ECO:0000256" key="2">
    <source>
        <dbReference type="ARBA" id="ARBA00022692"/>
    </source>
</evidence>
<accession>A0ABS9V614</accession>
<sequence>MLLTIISVLVLVWVYTGIGKLTDFNSFRGAILNQPFPNDIGEYVSILIPIIEVVLAILLINTRTRVIGLVGSIALLSAFSTYVGLVWVGSFERVPCGCAGIIEQLGWKAHFILNLSLLILAMIGILMMTRTAMSPKQ</sequence>
<keyword evidence="2 5" id="KW-0812">Transmembrane</keyword>
<evidence type="ECO:0000313" key="8">
    <source>
        <dbReference type="Proteomes" id="UP001165430"/>
    </source>
</evidence>
<evidence type="ECO:0000256" key="5">
    <source>
        <dbReference type="SAM" id="Phobius"/>
    </source>
</evidence>
<dbReference type="EMBL" id="JAKZGO010000001">
    <property type="protein sequence ID" value="MCH7411858.1"/>
    <property type="molecule type" value="Genomic_DNA"/>
</dbReference>
<comment type="subcellular location">
    <subcellularLocation>
        <location evidence="1">Membrane</location>
        <topology evidence="1">Multi-pass membrane protein</topology>
    </subcellularLocation>
</comment>
<feature type="transmembrane region" description="Helical" evidence="5">
    <location>
        <begin position="109"/>
        <end position="128"/>
    </location>
</feature>
<protein>
    <recommendedName>
        <fullName evidence="6">Methylamine utilisation protein MauE domain-containing protein</fullName>
    </recommendedName>
</protein>
<reference evidence="7" key="1">
    <citation type="submission" date="2022-03" db="EMBL/GenBank/DDBJ databases">
        <title>De novo assembled genomes of Belliella spp. (Cyclobacteriaceae) strains.</title>
        <authorList>
            <person name="Szabo A."/>
            <person name="Korponai K."/>
            <person name="Felfoldi T."/>
        </authorList>
    </citation>
    <scope>NUCLEOTIDE SEQUENCE</scope>
    <source>
        <strain evidence="7">DSM 111903</strain>
    </source>
</reference>
<name>A0ABS9V614_9BACT</name>
<dbReference type="InterPro" id="IPR009908">
    <property type="entry name" value="Methylamine_util_MauE"/>
</dbReference>
<dbReference type="Proteomes" id="UP001165430">
    <property type="component" value="Unassembled WGS sequence"/>
</dbReference>
<dbReference type="Pfam" id="PF07291">
    <property type="entry name" value="MauE"/>
    <property type="match status" value="1"/>
</dbReference>
<feature type="transmembrane region" description="Helical" evidence="5">
    <location>
        <begin position="40"/>
        <end position="60"/>
    </location>
</feature>
<evidence type="ECO:0000256" key="3">
    <source>
        <dbReference type="ARBA" id="ARBA00022989"/>
    </source>
</evidence>
<evidence type="ECO:0000313" key="7">
    <source>
        <dbReference type="EMBL" id="MCH7411858.1"/>
    </source>
</evidence>
<evidence type="ECO:0000259" key="6">
    <source>
        <dbReference type="Pfam" id="PF07291"/>
    </source>
</evidence>
<dbReference type="RefSeq" id="WP_241298230.1">
    <property type="nucleotide sequence ID" value="NZ_JAKZGO010000001.1"/>
</dbReference>
<keyword evidence="4 5" id="KW-0472">Membrane</keyword>
<feature type="domain" description="Methylamine utilisation protein MauE" evidence="6">
    <location>
        <begin position="2"/>
        <end position="126"/>
    </location>
</feature>
<keyword evidence="8" id="KW-1185">Reference proteome</keyword>
<evidence type="ECO:0000256" key="4">
    <source>
        <dbReference type="ARBA" id="ARBA00023136"/>
    </source>
</evidence>
<evidence type="ECO:0000256" key="1">
    <source>
        <dbReference type="ARBA" id="ARBA00004141"/>
    </source>
</evidence>